<dbReference type="GO" id="GO:0005737">
    <property type="term" value="C:cytoplasm"/>
    <property type="evidence" value="ECO:0007669"/>
    <property type="project" value="TreeGrafter"/>
</dbReference>
<keyword evidence="5" id="KW-1185">Reference proteome</keyword>
<dbReference type="SUPFAM" id="SSF55347">
    <property type="entry name" value="Glyceraldehyde-3-phosphate dehydrogenase-like, C-terminal domain"/>
    <property type="match status" value="1"/>
</dbReference>
<proteinExistence type="inferred from homology"/>
<reference evidence="4 5" key="1">
    <citation type="journal article" date="2023" name="Life. Sci Alliance">
        <title>Evolutionary insights into 3D genome organization and epigenetic landscape of Vigna mungo.</title>
        <authorList>
            <person name="Junaid A."/>
            <person name="Singh B."/>
            <person name="Bhatia S."/>
        </authorList>
    </citation>
    <scope>NUCLEOTIDE SEQUENCE [LARGE SCALE GENOMIC DNA]</scope>
    <source>
        <strain evidence="4">Urdbean</strain>
    </source>
</reference>
<dbReference type="PANTHER" id="PTHR42840:SF5">
    <property type="entry name" value="NAD(P)-BINDING ROSSMANN-FOLD SUPERFAMILY PROTEIN"/>
    <property type="match status" value="1"/>
</dbReference>
<dbReference type="Proteomes" id="UP001374535">
    <property type="component" value="Chromosome 1"/>
</dbReference>
<dbReference type="EMBL" id="CP144700">
    <property type="protein sequence ID" value="WVZ23942.1"/>
    <property type="molecule type" value="Genomic_DNA"/>
</dbReference>
<evidence type="ECO:0000256" key="2">
    <source>
        <dbReference type="SAM" id="MobiDB-lite"/>
    </source>
</evidence>
<protein>
    <recommendedName>
        <fullName evidence="3">GFO/IDH/MocA-like oxidoreductase domain-containing protein</fullName>
    </recommendedName>
</protein>
<feature type="region of interest" description="Disordered" evidence="2">
    <location>
        <begin position="176"/>
        <end position="203"/>
    </location>
</feature>
<dbReference type="Gene3D" id="3.30.360.10">
    <property type="entry name" value="Dihydrodipicolinate Reductase, domain 2"/>
    <property type="match status" value="1"/>
</dbReference>
<feature type="domain" description="GFO/IDH/MocA-like oxidoreductase" evidence="3">
    <location>
        <begin position="420"/>
        <end position="486"/>
    </location>
</feature>
<sequence>MASEAVYSVWAIPPEDVDVRCANESATVAVGLARKRFPGVECKWGDGGLEEIIQDGSIETVAVVLAGQNQLSRNSEKKKRKQVMATKVPQIAILGAGIFVKTVYIPKLAEISHLFHLKAIWSRTQGSATAAVEIASEHFTGVESKWGDSGLEEIIQDGSIDAVAIVLAGQNQALEFEGKERTEREENDAGGAGGEASPARTAATSQGESWLFFLTYNGRYTKRDFGIRTTLHVGCLSATLVGCSVPCLDSDAAGVRVRDAAVEVGGAARRGGGAGGAGGCLVDPVSSQFPVSVHITAVPAVPVKDRGDSCYSCFSELGFCLSDENWDRRGCTFHWFLVVALGFGNVRVYTLWWVPVNGGGGKEDPFLRNEKLTGISELETALSSYQSISAGSPGQLIWSVAENFRFESGLIEGKKLIAGIGKIITINLIMEASMPTSNPYYSTSWRHSFPGGYLLDMGVHFVAALRLIVGSEVASVSARTAHVDLNLPPPDTISSVFWRMEVQECFQWLSTPKHPRQVFSWRFVGLNGTLHIEQSFEGEEGYLVSLHGADGQVKSSFFPSDGVIEELKAFLSDVSEKTLKQKESEFVGEPRLSFVEGARDVAVLEAVFESGAKQGEVVQFNVYSAMSMLCNNQLNKALRIDEVFIIIIIITNVNSLLKKHGIILPIGKPESNMI</sequence>
<evidence type="ECO:0000313" key="5">
    <source>
        <dbReference type="Proteomes" id="UP001374535"/>
    </source>
</evidence>
<gene>
    <name evidence="4" type="ORF">V8G54_002486</name>
</gene>
<dbReference type="AlphaFoldDB" id="A0AAQ3SAV7"/>
<dbReference type="InterPro" id="IPR055170">
    <property type="entry name" value="GFO_IDH_MocA-like_dom"/>
</dbReference>
<comment type="similarity">
    <text evidence="1">Belongs to the Gfo/Idh/MocA family.</text>
</comment>
<dbReference type="InterPro" id="IPR036291">
    <property type="entry name" value="NAD(P)-bd_dom_sf"/>
</dbReference>
<organism evidence="4 5">
    <name type="scientific">Vigna mungo</name>
    <name type="common">Black gram</name>
    <name type="synonym">Phaseolus mungo</name>
    <dbReference type="NCBI Taxonomy" id="3915"/>
    <lineage>
        <taxon>Eukaryota</taxon>
        <taxon>Viridiplantae</taxon>
        <taxon>Streptophyta</taxon>
        <taxon>Embryophyta</taxon>
        <taxon>Tracheophyta</taxon>
        <taxon>Spermatophyta</taxon>
        <taxon>Magnoliopsida</taxon>
        <taxon>eudicotyledons</taxon>
        <taxon>Gunneridae</taxon>
        <taxon>Pentapetalae</taxon>
        <taxon>rosids</taxon>
        <taxon>fabids</taxon>
        <taxon>Fabales</taxon>
        <taxon>Fabaceae</taxon>
        <taxon>Papilionoideae</taxon>
        <taxon>50 kb inversion clade</taxon>
        <taxon>NPAAA clade</taxon>
        <taxon>indigoferoid/millettioid clade</taxon>
        <taxon>Phaseoleae</taxon>
        <taxon>Vigna</taxon>
    </lineage>
</organism>
<dbReference type="GO" id="GO:0016491">
    <property type="term" value="F:oxidoreductase activity"/>
    <property type="evidence" value="ECO:0007669"/>
    <property type="project" value="TreeGrafter"/>
</dbReference>
<dbReference type="PANTHER" id="PTHR42840">
    <property type="entry name" value="NAD(P)-BINDING ROSSMANN-FOLD SUPERFAMILY PROTEIN-RELATED"/>
    <property type="match status" value="1"/>
</dbReference>
<dbReference type="SUPFAM" id="SSF51735">
    <property type="entry name" value="NAD(P)-binding Rossmann-fold domains"/>
    <property type="match status" value="1"/>
</dbReference>
<evidence type="ECO:0000259" key="3">
    <source>
        <dbReference type="Pfam" id="PF22725"/>
    </source>
</evidence>
<evidence type="ECO:0000256" key="1">
    <source>
        <dbReference type="ARBA" id="ARBA00010928"/>
    </source>
</evidence>
<name>A0AAQ3SAV7_VIGMU</name>
<dbReference type="Gene3D" id="3.40.50.720">
    <property type="entry name" value="NAD(P)-binding Rossmann-like Domain"/>
    <property type="match status" value="2"/>
</dbReference>
<evidence type="ECO:0000313" key="4">
    <source>
        <dbReference type="EMBL" id="WVZ23942.1"/>
    </source>
</evidence>
<accession>A0AAQ3SAV7</accession>
<dbReference type="GO" id="GO:0006740">
    <property type="term" value="P:NADPH regeneration"/>
    <property type="evidence" value="ECO:0007669"/>
    <property type="project" value="TreeGrafter"/>
</dbReference>
<dbReference type="Pfam" id="PF22725">
    <property type="entry name" value="GFO_IDH_MocA_C3"/>
    <property type="match status" value="1"/>
</dbReference>